<keyword evidence="1" id="KW-0472">Membrane</keyword>
<keyword evidence="1" id="KW-1133">Transmembrane helix</keyword>
<evidence type="ECO:0000256" key="1">
    <source>
        <dbReference type="SAM" id="Phobius"/>
    </source>
</evidence>
<dbReference type="AlphaFoldDB" id="R5LC34"/>
<name>R5LC34_9FIRM</name>
<proteinExistence type="predicted"/>
<keyword evidence="1" id="KW-0812">Transmembrane</keyword>
<reference evidence="2" key="1">
    <citation type="submission" date="2012-11" db="EMBL/GenBank/DDBJ databases">
        <title>Dependencies among metagenomic species, viruses, plasmids and units of genetic variation.</title>
        <authorList>
            <person name="Nielsen H.B."/>
            <person name="Almeida M."/>
            <person name="Juncker A.S."/>
            <person name="Rasmussen S."/>
            <person name="Li J."/>
            <person name="Sunagawa S."/>
            <person name="Plichta D."/>
            <person name="Gautier L."/>
            <person name="Le Chatelier E."/>
            <person name="Peletier E."/>
            <person name="Bonde I."/>
            <person name="Nielsen T."/>
            <person name="Manichanh C."/>
            <person name="Arumugam M."/>
            <person name="Batto J."/>
            <person name="Santos M.B.Q.D."/>
            <person name="Blom N."/>
            <person name="Borruel N."/>
            <person name="Burgdorf K.S."/>
            <person name="Boumezbeur F."/>
            <person name="Casellas F."/>
            <person name="Dore J."/>
            <person name="Guarner F."/>
            <person name="Hansen T."/>
            <person name="Hildebrand F."/>
            <person name="Kaas R.S."/>
            <person name="Kennedy S."/>
            <person name="Kristiansen K."/>
            <person name="Kultima J.R."/>
            <person name="Leonard P."/>
            <person name="Levenez F."/>
            <person name="Lund O."/>
            <person name="Moumen B."/>
            <person name="Le Paslier D."/>
            <person name="Pons N."/>
            <person name="Pedersen O."/>
            <person name="Prifti E."/>
            <person name="Qin J."/>
            <person name="Raes J."/>
            <person name="Tap J."/>
            <person name="Tims S."/>
            <person name="Ussery D.W."/>
            <person name="Yamada T."/>
            <person name="MetaHit consortium"/>
            <person name="Renault P."/>
            <person name="Sicheritz-Ponten T."/>
            <person name="Bork P."/>
            <person name="Wang J."/>
            <person name="Brunak S."/>
            <person name="Ehrlich S.D."/>
        </authorList>
    </citation>
    <scope>NUCLEOTIDE SEQUENCE [LARGE SCALE GENOMIC DNA]</scope>
</reference>
<evidence type="ECO:0000313" key="3">
    <source>
        <dbReference type="Proteomes" id="UP000018300"/>
    </source>
</evidence>
<organism evidence="2 3">
    <name type="scientific">Eshraghiella crossota CAG:259</name>
    <dbReference type="NCBI Taxonomy" id="1263062"/>
    <lineage>
        <taxon>Bacteria</taxon>
        <taxon>Bacillati</taxon>
        <taxon>Bacillota</taxon>
        <taxon>Clostridia</taxon>
        <taxon>Lachnospirales</taxon>
        <taxon>Lachnospiraceae</taxon>
        <taxon>Eshraghiella</taxon>
    </lineage>
</organism>
<dbReference type="Proteomes" id="UP000018300">
    <property type="component" value="Unassembled WGS sequence"/>
</dbReference>
<feature type="transmembrane region" description="Helical" evidence="1">
    <location>
        <begin position="7"/>
        <end position="26"/>
    </location>
</feature>
<sequence>MELLPKIDLLLPDIAAVTLIAMPAIMTAPITQAATIFTILKAFFLSIGCSAGGM</sequence>
<gene>
    <name evidence="2" type="ORF">BN569_00004</name>
</gene>
<dbReference type="EMBL" id="CAYU010000043">
    <property type="protein sequence ID" value="CCY76745.1"/>
    <property type="molecule type" value="Genomic_DNA"/>
</dbReference>
<comment type="caution">
    <text evidence="2">The sequence shown here is derived from an EMBL/GenBank/DDBJ whole genome shotgun (WGS) entry which is preliminary data.</text>
</comment>
<accession>R5LC34</accession>
<protein>
    <submittedName>
        <fullName evidence="2">Uncharacterized protein</fullName>
    </submittedName>
</protein>
<evidence type="ECO:0000313" key="2">
    <source>
        <dbReference type="EMBL" id="CCY76745.1"/>
    </source>
</evidence>